<evidence type="ECO:0000256" key="1">
    <source>
        <dbReference type="SAM" id="MobiDB-lite"/>
    </source>
</evidence>
<gene>
    <name evidence="2" type="ORF">FIBSPDRAFT_962389</name>
</gene>
<name>A0A166A692_9AGAM</name>
<feature type="region of interest" description="Disordered" evidence="1">
    <location>
        <begin position="1"/>
        <end position="103"/>
    </location>
</feature>
<organism evidence="2 3">
    <name type="scientific">Athelia psychrophila</name>
    <dbReference type="NCBI Taxonomy" id="1759441"/>
    <lineage>
        <taxon>Eukaryota</taxon>
        <taxon>Fungi</taxon>
        <taxon>Dikarya</taxon>
        <taxon>Basidiomycota</taxon>
        <taxon>Agaricomycotina</taxon>
        <taxon>Agaricomycetes</taxon>
        <taxon>Agaricomycetidae</taxon>
        <taxon>Atheliales</taxon>
        <taxon>Atheliaceae</taxon>
        <taxon>Athelia</taxon>
    </lineage>
</organism>
<evidence type="ECO:0000313" key="3">
    <source>
        <dbReference type="Proteomes" id="UP000076532"/>
    </source>
</evidence>
<sequence length="103" mass="10949">MRQLPAQIHANASTSVHQRTPAPCAHSTFPPVPSPPAAQLTAYPHVHTHMSTRHTPTHPCSSPTSTPTRPHPCTGALPAPVPPTRPGRAASSHASWQRQVARS</sequence>
<feature type="compositionally biased region" description="Basic residues" evidence="1">
    <location>
        <begin position="46"/>
        <end position="56"/>
    </location>
</feature>
<accession>A0A166A692</accession>
<evidence type="ECO:0000313" key="2">
    <source>
        <dbReference type="EMBL" id="KZP11286.1"/>
    </source>
</evidence>
<keyword evidence="3" id="KW-1185">Reference proteome</keyword>
<reference evidence="2 3" key="1">
    <citation type="journal article" date="2016" name="Mol. Biol. Evol.">
        <title>Comparative Genomics of Early-Diverging Mushroom-Forming Fungi Provides Insights into the Origins of Lignocellulose Decay Capabilities.</title>
        <authorList>
            <person name="Nagy L.G."/>
            <person name="Riley R."/>
            <person name="Tritt A."/>
            <person name="Adam C."/>
            <person name="Daum C."/>
            <person name="Floudas D."/>
            <person name="Sun H."/>
            <person name="Yadav J.S."/>
            <person name="Pangilinan J."/>
            <person name="Larsson K.H."/>
            <person name="Matsuura K."/>
            <person name="Barry K."/>
            <person name="Labutti K."/>
            <person name="Kuo R."/>
            <person name="Ohm R.A."/>
            <person name="Bhattacharya S.S."/>
            <person name="Shirouzu T."/>
            <person name="Yoshinaga Y."/>
            <person name="Martin F.M."/>
            <person name="Grigoriev I.V."/>
            <person name="Hibbett D.S."/>
        </authorList>
    </citation>
    <scope>NUCLEOTIDE SEQUENCE [LARGE SCALE GENOMIC DNA]</scope>
    <source>
        <strain evidence="2 3">CBS 109695</strain>
    </source>
</reference>
<feature type="compositionally biased region" description="Low complexity" evidence="1">
    <location>
        <begin position="57"/>
        <end position="74"/>
    </location>
</feature>
<proteinExistence type="predicted"/>
<feature type="compositionally biased region" description="Polar residues" evidence="1">
    <location>
        <begin position="92"/>
        <end position="103"/>
    </location>
</feature>
<dbReference type="EMBL" id="KV417665">
    <property type="protein sequence ID" value="KZP11286.1"/>
    <property type="molecule type" value="Genomic_DNA"/>
</dbReference>
<dbReference type="Proteomes" id="UP000076532">
    <property type="component" value="Unassembled WGS sequence"/>
</dbReference>
<protein>
    <submittedName>
        <fullName evidence="2">Uncharacterized protein</fullName>
    </submittedName>
</protein>
<dbReference type="AlphaFoldDB" id="A0A166A692"/>